<keyword evidence="9" id="KW-0472">Membrane</keyword>
<dbReference type="InterPro" id="IPR003439">
    <property type="entry name" value="ABC_transporter-like_ATP-bd"/>
</dbReference>
<dbReference type="EMBL" id="FNOS01000001">
    <property type="protein sequence ID" value="SDX43855.1"/>
    <property type="molecule type" value="Genomic_DNA"/>
</dbReference>
<dbReference type="PANTHER" id="PTHR42771:SF4">
    <property type="entry name" value="IRON(3+)-HYDROXAMATE IMPORT ATP-BINDING PROTEIN FHUC"/>
    <property type="match status" value="1"/>
</dbReference>
<dbReference type="Gene3D" id="3.40.50.300">
    <property type="entry name" value="P-loop containing nucleotide triphosphate hydrolases"/>
    <property type="match status" value="1"/>
</dbReference>
<keyword evidence="3" id="KW-1003">Cell membrane</keyword>
<accession>A0A1H3BPZ1</accession>
<name>A0A1H3BPZ1_9BACI</name>
<keyword evidence="7" id="KW-0408">Iron</keyword>
<dbReference type="SMART" id="SM00382">
    <property type="entry name" value="AAA"/>
    <property type="match status" value="1"/>
</dbReference>
<keyword evidence="8" id="KW-0406">Ion transport</keyword>
<evidence type="ECO:0000256" key="6">
    <source>
        <dbReference type="ARBA" id="ARBA00022840"/>
    </source>
</evidence>
<dbReference type="Proteomes" id="UP000198647">
    <property type="component" value="Unassembled WGS sequence"/>
</dbReference>
<comment type="caution">
    <text evidence="11">The sequence shown here is derived from an EMBL/GenBank/DDBJ whole genome shotgun (WGS) entry which is preliminary data.</text>
</comment>
<dbReference type="InterPro" id="IPR027417">
    <property type="entry name" value="P-loop_NTPase"/>
</dbReference>
<evidence type="ECO:0000256" key="2">
    <source>
        <dbReference type="ARBA" id="ARBA00022448"/>
    </source>
</evidence>
<evidence type="ECO:0000256" key="4">
    <source>
        <dbReference type="ARBA" id="ARBA00022496"/>
    </source>
</evidence>
<evidence type="ECO:0000313" key="11">
    <source>
        <dbReference type="EMBL" id="SDX43855.1"/>
    </source>
</evidence>
<gene>
    <name evidence="11" type="ORF">SAMN04488081_0522</name>
</gene>
<evidence type="ECO:0000256" key="7">
    <source>
        <dbReference type="ARBA" id="ARBA00023004"/>
    </source>
</evidence>
<reference evidence="11 12" key="1">
    <citation type="submission" date="2016-10" db="EMBL/GenBank/DDBJ databases">
        <authorList>
            <person name="Varghese N."/>
            <person name="Submissions S."/>
        </authorList>
    </citation>
    <scope>NUCLEOTIDE SEQUENCE [LARGE SCALE GENOMIC DNA]</scope>
    <source>
        <strain evidence="11 12">DSM 20748</strain>
    </source>
</reference>
<sequence>MGHMHINNLDAGYSDVNIIEDMNVDIPSGQITTIIGGNGCGKSTLLKTIARILPAKGGAITLDGKNISKYPTRELAKRMAILPQSPEGAPGLTVGELVSYGRFPHQKGFGKLSKKDHEVIDWSLEMTGVLAYKYDGIDNLSGGQRQRVWIAMALAQETETILLDEPTTYLDMAHQLEVLELLERLNREEGRTIVMVLHDINQAARFADNIIALKDGKVVKSGNAHFVIQAETLRDVFNIEADVVPEPRTGKPICFTYNLSRGENTIEKNNTDASVDGARRA</sequence>
<evidence type="ECO:0000313" key="12">
    <source>
        <dbReference type="Proteomes" id="UP000198647"/>
    </source>
</evidence>
<proteinExistence type="predicted"/>
<dbReference type="InterPro" id="IPR017871">
    <property type="entry name" value="ABC_transporter-like_CS"/>
</dbReference>
<dbReference type="Pfam" id="PF00005">
    <property type="entry name" value="ABC_tran"/>
    <property type="match status" value="1"/>
</dbReference>
<dbReference type="RefSeq" id="WP_093105379.1">
    <property type="nucleotide sequence ID" value="NZ_FNOS01000001.1"/>
</dbReference>
<dbReference type="CDD" id="cd03214">
    <property type="entry name" value="ABC_Iron-Siderophores_B12_Hemin"/>
    <property type="match status" value="1"/>
</dbReference>
<organism evidence="11 12">
    <name type="scientific">Salimicrobium album</name>
    <dbReference type="NCBI Taxonomy" id="50717"/>
    <lineage>
        <taxon>Bacteria</taxon>
        <taxon>Bacillati</taxon>
        <taxon>Bacillota</taxon>
        <taxon>Bacilli</taxon>
        <taxon>Bacillales</taxon>
        <taxon>Bacillaceae</taxon>
        <taxon>Salimicrobium</taxon>
    </lineage>
</organism>
<dbReference type="GO" id="GO:0005524">
    <property type="term" value="F:ATP binding"/>
    <property type="evidence" value="ECO:0007669"/>
    <property type="project" value="UniProtKB-KW"/>
</dbReference>
<keyword evidence="6 11" id="KW-0067">ATP-binding</keyword>
<dbReference type="InterPro" id="IPR003593">
    <property type="entry name" value="AAA+_ATPase"/>
</dbReference>
<dbReference type="PROSITE" id="PS00211">
    <property type="entry name" value="ABC_TRANSPORTER_1"/>
    <property type="match status" value="1"/>
</dbReference>
<protein>
    <submittedName>
        <fullName evidence="11">Iron complex transport system ATP-binding protein</fullName>
    </submittedName>
</protein>
<keyword evidence="12" id="KW-1185">Reference proteome</keyword>
<comment type="subcellular location">
    <subcellularLocation>
        <location evidence="1">Cell membrane</location>
        <topology evidence="1">Peripheral membrane protein</topology>
    </subcellularLocation>
</comment>
<keyword evidence="2" id="KW-0813">Transport</keyword>
<dbReference type="SUPFAM" id="SSF52540">
    <property type="entry name" value="P-loop containing nucleoside triphosphate hydrolases"/>
    <property type="match status" value="1"/>
</dbReference>
<dbReference type="InterPro" id="IPR051535">
    <property type="entry name" value="Siderophore_ABC-ATPase"/>
</dbReference>
<evidence type="ECO:0000256" key="3">
    <source>
        <dbReference type="ARBA" id="ARBA00022475"/>
    </source>
</evidence>
<keyword evidence="5" id="KW-0547">Nucleotide-binding</keyword>
<feature type="domain" description="ABC transporter" evidence="10">
    <location>
        <begin position="4"/>
        <end position="240"/>
    </location>
</feature>
<evidence type="ECO:0000256" key="5">
    <source>
        <dbReference type="ARBA" id="ARBA00022741"/>
    </source>
</evidence>
<dbReference type="PANTHER" id="PTHR42771">
    <property type="entry name" value="IRON(3+)-HYDROXAMATE IMPORT ATP-BINDING PROTEIN FHUC"/>
    <property type="match status" value="1"/>
</dbReference>
<evidence type="ECO:0000259" key="10">
    <source>
        <dbReference type="PROSITE" id="PS50893"/>
    </source>
</evidence>
<evidence type="ECO:0000256" key="9">
    <source>
        <dbReference type="ARBA" id="ARBA00023136"/>
    </source>
</evidence>
<dbReference type="PROSITE" id="PS50893">
    <property type="entry name" value="ABC_TRANSPORTER_2"/>
    <property type="match status" value="1"/>
</dbReference>
<keyword evidence="4" id="KW-0410">Iron transport</keyword>
<evidence type="ECO:0000256" key="1">
    <source>
        <dbReference type="ARBA" id="ARBA00004202"/>
    </source>
</evidence>
<evidence type="ECO:0000256" key="8">
    <source>
        <dbReference type="ARBA" id="ARBA00023065"/>
    </source>
</evidence>